<evidence type="ECO:0000256" key="1">
    <source>
        <dbReference type="ARBA" id="ARBA00022729"/>
    </source>
</evidence>
<protein>
    <submittedName>
        <fullName evidence="4">Polysaccharide deacetylase family protein</fullName>
    </submittedName>
</protein>
<dbReference type="PROSITE" id="PS51677">
    <property type="entry name" value="NODB"/>
    <property type="match status" value="1"/>
</dbReference>
<accession>A0A9D1M0L5</accession>
<evidence type="ECO:0000313" key="4">
    <source>
        <dbReference type="EMBL" id="HIU51377.1"/>
    </source>
</evidence>
<evidence type="ECO:0000256" key="2">
    <source>
        <dbReference type="SAM" id="Phobius"/>
    </source>
</evidence>
<name>A0A9D1M0L5_9FIRM</name>
<dbReference type="EMBL" id="DVNH01000016">
    <property type="protein sequence ID" value="HIU51377.1"/>
    <property type="molecule type" value="Genomic_DNA"/>
</dbReference>
<dbReference type="SUPFAM" id="SSF88713">
    <property type="entry name" value="Glycoside hydrolase/deacetylase"/>
    <property type="match status" value="1"/>
</dbReference>
<dbReference type="Gene3D" id="3.20.20.370">
    <property type="entry name" value="Glycoside hydrolase/deacetylase"/>
    <property type="match status" value="1"/>
</dbReference>
<dbReference type="InterPro" id="IPR002509">
    <property type="entry name" value="NODB_dom"/>
</dbReference>
<dbReference type="Proteomes" id="UP000824093">
    <property type="component" value="Unassembled WGS sequence"/>
</dbReference>
<sequence>MNTKKGIMIACAVIIAIILICAFKQYQYSQRANVKVPILLYHNFVTTVPEHDPDNFNYINTPESFEENVKTLLENGYTIISMKDLDEANNGKKKLPDKPIIITFDDGYYSNYEYIYPILKKYNVKTSIFIVTDKIGQELDGIRYLGWNECLEMQNSGLVEIFSHSTKHVFYNRLPVKEIRDDVKKSYQLIEQHLGKQDLKVFAYPYGAYTKQTVKTLKNDGIDFQIYDLGINNFKNLDKNFMKRINIPCEMTGKEIIEAIEKGTF</sequence>
<keyword evidence="2" id="KW-0812">Transmembrane</keyword>
<dbReference type="InterPro" id="IPR051398">
    <property type="entry name" value="Polysacch_Deacetylase"/>
</dbReference>
<dbReference type="AlphaFoldDB" id="A0A9D1M0L5"/>
<dbReference type="GO" id="GO:0016810">
    <property type="term" value="F:hydrolase activity, acting on carbon-nitrogen (but not peptide) bonds"/>
    <property type="evidence" value="ECO:0007669"/>
    <property type="project" value="InterPro"/>
</dbReference>
<dbReference type="PANTHER" id="PTHR34216">
    <property type="match status" value="1"/>
</dbReference>
<keyword evidence="2" id="KW-1133">Transmembrane helix</keyword>
<dbReference type="CDD" id="cd10969">
    <property type="entry name" value="CE4_Ecf1_like_5s"/>
    <property type="match status" value="1"/>
</dbReference>
<dbReference type="InterPro" id="IPR011330">
    <property type="entry name" value="Glyco_hydro/deAcase_b/a-brl"/>
</dbReference>
<feature type="domain" description="NodB homology" evidence="3">
    <location>
        <begin position="98"/>
        <end position="265"/>
    </location>
</feature>
<evidence type="ECO:0000259" key="3">
    <source>
        <dbReference type="PROSITE" id="PS51677"/>
    </source>
</evidence>
<dbReference type="PANTHER" id="PTHR34216:SF7">
    <property type="entry name" value="POLY-BETA-1,6-N-ACETYL-D-GLUCOSAMINE N-DEACETYLASE"/>
    <property type="match status" value="1"/>
</dbReference>
<organism evidence="4 5">
    <name type="scientific">Candidatus Merdicola faecigallinarum</name>
    <dbReference type="NCBI Taxonomy" id="2840862"/>
    <lineage>
        <taxon>Bacteria</taxon>
        <taxon>Bacillati</taxon>
        <taxon>Bacillota</taxon>
        <taxon>Clostridia</taxon>
        <taxon>Candidatus Merdicola</taxon>
    </lineage>
</organism>
<reference evidence="4" key="2">
    <citation type="journal article" date="2021" name="PeerJ">
        <title>Extensive microbial diversity within the chicken gut microbiome revealed by metagenomics and culture.</title>
        <authorList>
            <person name="Gilroy R."/>
            <person name="Ravi A."/>
            <person name="Getino M."/>
            <person name="Pursley I."/>
            <person name="Horton D.L."/>
            <person name="Alikhan N.F."/>
            <person name="Baker D."/>
            <person name="Gharbi K."/>
            <person name="Hall N."/>
            <person name="Watson M."/>
            <person name="Adriaenssens E.M."/>
            <person name="Foster-Nyarko E."/>
            <person name="Jarju S."/>
            <person name="Secka A."/>
            <person name="Antonio M."/>
            <person name="Oren A."/>
            <person name="Chaudhuri R.R."/>
            <person name="La Ragione R."/>
            <person name="Hildebrand F."/>
            <person name="Pallen M.J."/>
        </authorList>
    </citation>
    <scope>NUCLEOTIDE SEQUENCE</scope>
    <source>
        <strain evidence="4">CHK195-15760</strain>
    </source>
</reference>
<keyword evidence="1" id="KW-0732">Signal</keyword>
<dbReference type="Pfam" id="PF01522">
    <property type="entry name" value="Polysacc_deac_1"/>
    <property type="match status" value="1"/>
</dbReference>
<keyword evidence="2" id="KW-0472">Membrane</keyword>
<comment type="caution">
    <text evidence="4">The sequence shown here is derived from an EMBL/GenBank/DDBJ whole genome shotgun (WGS) entry which is preliminary data.</text>
</comment>
<reference evidence="4" key="1">
    <citation type="submission" date="2020-10" db="EMBL/GenBank/DDBJ databases">
        <authorList>
            <person name="Gilroy R."/>
        </authorList>
    </citation>
    <scope>NUCLEOTIDE SEQUENCE</scope>
    <source>
        <strain evidence="4">CHK195-15760</strain>
    </source>
</reference>
<dbReference type="GO" id="GO:0005975">
    <property type="term" value="P:carbohydrate metabolic process"/>
    <property type="evidence" value="ECO:0007669"/>
    <property type="project" value="InterPro"/>
</dbReference>
<gene>
    <name evidence="4" type="ORF">IAB70_01940</name>
</gene>
<evidence type="ECO:0000313" key="5">
    <source>
        <dbReference type="Proteomes" id="UP000824093"/>
    </source>
</evidence>
<proteinExistence type="predicted"/>
<feature type="transmembrane region" description="Helical" evidence="2">
    <location>
        <begin position="6"/>
        <end position="23"/>
    </location>
</feature>